<evidence type="ECO:0000313" key="1">
    <source>
        <dbReference type="EMBL" id="GAH46373.1"/>
    </source>
</evidence>
<accession>X1HM37</accession>
<comment type="caution">
    <text evidence="1">The sequence shown here is derived from an EMBL/GenBank/DDBJ whole genome shotgun (WGS) entry which is preliminary data.</text>
</comment>
<organism evidence="1">
    <name type="scientific">marine sediment metagenome</name>
    <dbReference type="NCBI Taxonomy" id="412755"/>
    <lineage>
        <taxon>unclassified sequences</taxon>
        <taxon>metagenomes</taxon>
        <taxon>ecological metagenomes</taxon>
    </lineage>
</organism>
<feature type="non-terminal residue" evidence="1">
    <location>
        <position position="157"/>
    </location>
</feature>
<sequence length="157" mass="16550">MKLSTKIILPIILISALLILLSGCFGVPADEEPGVTEVGTGTITGIIAAPCCDTSGEPISETSGSSEYWCYWCEKDWYLQADVADVEVILTSGQVEIDTTTTNDKGEYTFTSIVYVAIPSGASSQSVSQLITPTAVILIPVGGVNPVFQAKTRGPPF</sequence>
<dbReference type="PROSITE" id="PS51257">
    <property type="entry name" value="PROKAR_LIPOPROTEIN"/>
    <property type="match status" value="1"/>
</dbReference>
<dbReference type="AlphaFoldDB" id="X1HM37"/>
<proteinExistence type="predicted"/>
<reference evidence="1" key="1">
    <citation type="journal article" date="2014" name="Front. Microbiol.">
        <title>High frequency of phylogenetically diverse reductive dehalogenase-homologous genes in deep subseafloor sedimentary metagenomes.</title>
        <authorList>
            <person name="Kawai M."/>
            <person name="Futagami T."/>
            <person name="Toyoda A."/>
            <person name="Takaki Y."/>
            <person name="Nishi S."/>
            <person name="Hori S."/>
            <person name="Arai W."/>
            <person name="Tsubouchi T."/>
            <person name="Morono Y."/>
            <person name="Uchiyama I."/>
            <person name="Ito T."/>
            <person name="Fujiyama A."/>
            <person name="Inagaki F."/>
            <person name="Takami H."/>
        </authorList>
    </citation>
    <scope>NUCLEOTIDE SEQUENCE</scope>
    <source>
        <strain evidence="1">Expedition CK06-06</strain>
    </source>
</reference>
<protein>
    <submittedName>
        <fullName evidence="1">Uncharacterized protein</fullName>
    </submittedName>
</protein>
<name>X1HM37_9ZZZZ</name>
<dbReference type="EMBL" id="BARU01006255">
    <property type="protein sequence ID" value="GAH46373.1"/>
    <property type="molecule type" value="Genomic_DNA"/>
</dbReference>
<gene>
    <name evidence="1" type="ORF">S03H2_12288</name>
</gene>